<organism evidence="4 5">
    <name type="scientific">Daphnia magna</name>
    <dbReference type="NCBI Taxonomy" id="35525"/>
    <lineage>
        <taxon>Eukaryota</taxon>
        <taxon>Metazoa</taxon>
        <taxon>Ecdysozoa</taxon>
        <taxon>Arthropoda</taxon>
        <taxon>Crustacea</taxon>
        <taxon>Branchiopoda</taxon>
        <taxon>Diplostraca</taxon>
        <taxon>Cladocera</taxon>
        <taxon>Anomopoda</taxon>
        <taxon>Daphniidae</taxon>
        <taxon>Daphnia</taxon>
    </lineage>
</organism>
<accession>A0A162NLF3</accession>
<dbReference type="Pfam" id="PF00023">
    <property type="entry name" value="Ank"/>
    <property type="match status" value="1"/>
</dbReference>
<dbReference type="EMBL" id="LRGB01000568">
    <property type="protein sequence ID" value="KZS18095.1"/>
    <property type="molecule type" value="Genomic_DNA"/>
</dbReference>
<dbReference type="SUPFAM" id="SSF48403">
    <property type="entry name" value="Ankyrin repeat"/>
    <property type="match status" value="1"/>
</dbReference>
<feature type="repeat" description="ANK" evidence="3">
    <location>
        <begin position="55"/>
        <end position="87"/>
    </location>
</feature>
<gene>
    <name evidence="4" type="ORF">APZ42_016114</name>
</gene>
<name>A0A162NLF3_9CRUS</name>
<dbReference type="InterPro" id="IPR002110">
    <property type="entry name" value="Ankyrin_rpt"/>
</dbReference>
<dbReference type="AlphaFoldDB" id="A0A162NLF3"/>
<feature type="repeat" description="ANK" evidence="3">
    <location>
        <begin position="89"/>
        <end position="121"/>
    </location>
</feature>
<dbReference type="STRING" id="35525.A0A162NLF3"/>
<dbReference type="InterPro" id="IPR036770">
    <property type="entry name" value="Ankyrin_rpt-contain_sf"/>
</dbReference>
<feature type="repeat" description="ANK" evidence="3">
    <location>
        <begin position="122"/>
        <end position="154"/>
    </location>
</feature>
<evidence type="ECO:0000313" key="4">
    <source>
        <dbReference type="EMBL" id="KZS18095.1"/>
    </source>
</evidence>
<evidence type="ECO:0000313" key="5">
    <source>
        <dbReference type="Proteomes" id="UP000076858"/>
    </source>
</evidence>
<evidence type="ECO:0000256" key="2">
    <source>
        <dbReference type="ARBA" id="ARBA00023043"/>
    </source>
</evidence>
<protein>
    <submittedName>
        <fullName evidence="4">Ankyrin repeat domain-containing protein 39</fullName>
    </submittedName>
</protein>
<evidence type="ECO:0000256" key="3">
    <source>
        <dbReference type="PROSITE-ProRule" id="PRU00023"/>
    </source>
</evidence>
<dbReference type="Pfam" id="PF12796">
    <property type="entry name" value="Ank_2"/>
    <property type="match status" value="1"/>
</dbReference>
<keyword evidence="1" id="KW-0677">Repeat</keyword>
<comment type="caution">
    <text evidence="4">The sequence shown here is derived from an EMBL/GenBank/DDBJ whole genome shotgun (WGS) entry which is preliminary data.</text>
</comment>
<dbReference type="Gene3D" id="1.25.40.20">
    <property type="entry name" value="Ankyrin repeat-containing domain"/>
    <property type="match status" value="1"/>
</dbReference>
<dbReference type="SMART" id="SM00248">
    <property type="entry name" value="ANK"/>
    <property type="match status" value="3"/>
</dbReference>
<keyword evidence="5" id="KW-1185">Reference proteome</keyword>
<dbReference type="PANTHER" id="PTHR24171:SF9">
    <property type="entry name" value="ANKYRIN REPEAT DOMAIN-CONTAINING PROTEIN 39"/>
    <property type="match status" value="1"/>
</dbReference>
<proteinExistence type="predicted"/>
<keyword evidence="2 3" id="KW-0040">ANK repeat</keyword>
<dbReference type="PANTHER" id="PTHR24171">
    <property type="entry name" value="ANKYRIN REPEAT DOMAIN-CONTAINING PROTEIN 39-RELATED"/>
    <property type="match status" value="1"/>
</dbReference>
<dbReference type="PROSITE" id="PS50297">
    <property type="entry name" value="ANK_REP_REGION"/>
    <property type="match status" value="3"/>
</dbReference>
<reference evidence="4 5" key="1">
    <citation type="submission" date="2016-03" db="EMBL/GenBank/DDBJ databases">
        <title>EvidentialGene: Evidence-directed Construction of Genes on Genomes.</title>
        <authorList>
            <person name="Gilbert D.G."/>
            <person name="Choi J.-H."/>
            <person name="Mockaitis K."/>
            <person name="Colbourne J."/>
            <person name="Pfrender M."/>
        </authorList>
    </citation>
    <scope>NUCLEOTIDE SEQUENCE [LARGE SCALE GENOMIC DNA]</scope>
    <source>
        <strain evidence="4 5">Xinb3</strain>
        <tissue evidence="4">Complete organism</tissue>
    </source>
</reference>
<sequence length="174" mass="19034">MEKCTHHNCQHSTSVGQTLEEMDFERGPWAAALNGDLDRLSKLLQNIKADTLDTSGYSSLHYASRAGHLKVVKYLVTHGADVNLPTRSNQSSPLHRASQQGHLAVVKFLLDRGADSGLRDIDGCTPLHRAALADRADVCQFLISRNPQLTQVSDALCRLPKDCCSSTALKKLLS</sequence>
<evidence type="ECO:0000256" key="1">
    <source>
        <dbReference type="ARBA" id="ARBA00022737"/>
    </source>
</evidence>
<dbReference type="Proteomes" id="UP000076858">
    <property type="component" value="Unassembled WGS sequence"/>
</dbReference>
<dbReference type="PRINTS" id="PR01415">
    <property type="entry name" value="ANKYRIN"/>
</dbReference>
<dbReference type="PROSITE" id="PS50088">
    <property type="entry name" value="ANK_REPEAT"/>
    <property type="match status" value="3"/>
</dbReference>